<name>A0A085JPF8_9GAMM</name>
<organism evidence="1 2">
    <name type="scientific">Tatumella ptyseos ATCC 33301</name>
    <dbReference type="NCBI Taxonomy" id="1005995"/>
    <lineage>
        <taxon>Bacteria</taxon>
        <taxon>Pseudomonadati</taxon>
        <taxon>Pseudomonadota</taxon>
        <taxon>Gammaproteobacteria</taxon>
        <taxon>Enterobacterales</taxon>
        <taxon>Erwiniaceae</taxon>
        <taxon>Tatumella</taxon>
    </lineage>
</organism>
<accession>A0A085JPF8</accession>
<comment type="caution">
    <text evidence="1">The sequence shown here is derived from an EMBL/GenBank/DDBJ whole genome shotgun (WGS) entry which is preliminary data.</text>
</comment>
<evidence type="ECO:0000313" key="2">
    <source>
        <dbReference type="Proteomes" id="UP000028602"/>
    </source>
</evidence>
<sequence length="46" mass="5386">MTGVYYADSPRYFFILYFLINKASKVLKKEQESALLGPENQVHFQT</sequence>
<proteinExistence type="predicted"/>
<evidence type="ECO:0000313" key="1">
    <source>
        <dbReference type="EMBL" id="KFD22354.1"/>
    </source>
</evidence>
<dbReference type="AlphaFoldDB" id="A0A085JPF8"/>
<reference evidence="1 2" key="1">
    <citation type="submission" date="2014-05" db="EMBL/GenBank/DDBJ databases">
        <title>ATOL: Assembling a taxonomically balanced genome-scale reconstruction of the evolutionary history of the Enterobacteriaceae.</title>
        <authorList>
            <person name="Plunkett G.III."/>
            <person name="Neeno-Eckwall E.C."/>
            <person name="Glasner J.D."/>
            <person name="Perna N.T."/>
        </authorList>
    </citation>
    <scope>NUCLEOTIDE SEQUENCE [LARGE SCALE GENOMIC DNA]</scope>
    <source>
        <strain evidence="1 2">ATCC 33301</strain>
    </source>
</reference>
<dbReference type="EMBL" id="JMPR01000008">
    <property type="protein sequence ID" value="KFD22354.1"/>
    <property type="molecule type" value="Genomic_DNA"/>
</dbReference>
<protein>
    <submittedName>
        <fullName evidence="1">Uncharacterized protein</fullName>
    </submittedName>
</protein>
<keyword evidence="2" id="KW-1185">Reference proteome</keyword>
<gene>
    <name evidence="1" type="ORF">GTPT_0528</name>
</gene>
<dbReference type="Proteomes" id="UP000028602">
    <property type="component" value="Unassembled WGS sequence"/>
</dbReference>